<dbReference type="Gene3D" id="3.40.630.30">
    <property type="match status" value="2"/>
</dbReference>
<feature type="domain" description="BioF2-like acetyltransferase" evidence="7">
    <location>
        <begin position="152"/>
        <end position="278"/>
    </location>
</feature>
<dbReference type="GO" id="GO:0016755">
    <property type="term" value="F:aminoacyltransferase activity"/>
    <property type="evidence" value="ECO:0007669"/>
    <property type="project" value="InterPro"/>
</dbReference>
<evidence type="ECO:0000256" key="1">
    <source>
        <dbReference type="ARBA" id="ARBA00009943"/>
    </source>
</evidence>
<dbReference type="Proteomes" id="UP000614410">
    <property type="component" value="Unassembled WGS sequence"/>
</dbReference>
<dbReference type="PANTHER" id="PTHR36174">
    <property type="entry name" value="LIPID II:GLYCINE GLYCYLTRANSFERASE"/>
    <property type="match status" value="1"/>
</dbReference>
<evidence type="ECO:0000256" key="6">
    <source>
        <dbReference type="ARBA" id="ARBA00023316"/>
    </source>
</evidence>
<name>A0A934KRB6_9BACT</name>
<evidence type="ECO:0000259" key="7">
    <source>
        <dbReference type="Pfam" id="PF13480"/>
    </source>
</evidence>
<protein>
    <submittedName>
        <fullName evidence="8">Peptidoglycan bridge formation glycyltransferase FemA/FemB family protein</fullName>
    </submittedName>
</protein>
<keyword evidence="3" id="KW-0133">Cell shape</keyword>
<dbReference type="PANTHER" id="PTHR36174:SF1">
    <property type="entry name" value="LIPID II:GLYCINE GLYCYLTRANSFERASE"/>
    <property type="match status" value="1"/>
</dbReference>
<evidence type="ECO:0000313" key="9">
    <source>
        <dbReference type="Proteomes" id="UP000614410"/>
    </source>
</evidence>
<dbReference type="GO" id="GO:0071555">
    <property type="term" value="P:cell wall organization"/>
    <property type="evidence" value="ECO:0007669"/>
    <property type="project" value="UniProtKB-KW"/>
</dbReference>
<dbReference type="PROSITE" id="PS51191">
    <property type="entry name" value="FEMABX"/>
    <property type="match status" value="1"/>
</dbReference>
<evidence type="ECO:0000313" key="8">
    <source>
        <dbReference type="EMBL" id="MBJ7610380.1"/>
    </source>
</evidence>
<keyword evidence="2" id="KW-0808">Transferase</keyword>
<dbReference type="InterPro" id="IPR038740">
    <property type="entry name" value="BioF2-like_GNAT_dom"/>
</dbReference>
<dbReference type="Pfam" id="PF13480">
    <property type="entry name" value="Acetyltransf_6"/>
    <property type="match status" value="1"/>
</dbReference>
<dbReference type="GO" id="GO:0009252">
    <property type="term" value="P:peptidoglycan biosynthetic process"/>
    <property type="evidence" value="ECO:0007669"/>
    <property type="project" value="UniProtKB-KW"/>
</dbReference>
<dbReference type="InterPro" id="IPR003447">
    <property type="entry name" value="FEMABX"/>
</dbReference>
<organism evidence="8 9">
    <name type="scientific">Candidatus Amunia macphersoniae</name>
    <dbReference type="NCBI Taxonomy" id="3127014"/>
    <lineage>
        <taxon>Bacteria</taxon>
        <taxon>Bacillati</taxon>
        <taxon>Candidatus Dormiibacterota</taxon>
        <taxon>Candidatus Dormibacteria</taxon>
        <taxon>Candidatus Aeolococcales</taxon>
        <taxon>Candidatus Aeolococcaceae</taxon>
        <taxon>Candidatus Amunia</taxon>
    </lineage>
</organism>
<sequence length="345" mass="39464">MRPATDAELAVWDDLVSANPDGGHYLQTRAWARAKARWGWHPHHMVHEASEHRIAVLFLVRRFPGLGELWYTPKGPGVTDPETLLEVAPWAPGPRDAFAVKLEPEVRVGVDLRSWDSAGLVKAPGDIQSNRATIVVDLRPDENAVLGSFKPKTRYNIRLAQRRGVTVVDTPVDSAHSDVLYRLLIQTNARNGIPVRPREYFDDCWASLSMRDQGRLFFAVHEGEVLAGAFIAHLGRRGWYKDGGSTRRKSHLMAPYLLQWEVMRRLRRRGVEDYDLVAVPRPAELTPEHPFAGLHRFKSGFNETVTEYVGVWDWPLRPRALQVWNRGGERLARQWTTRVHHDFLY</sequence>
<dbReference type="AlphaFoldDB" id="A0A934KRB6"/>
<comment type="caution">
    <text evidence="8">The sequence shown here is derived from an EMBL/GenBank/DDBJ whole genome shotgun (WGS) entry which is preliminary data.</text>
</comment>
<dbReference type="InterPro" id="IPR016181">
    <property type="entry name" value="Acyl_CoA_acyltransferase"/>
</dbReference>
<keyword evidence="4" id="KW-0573">Peptidoglycan synthesis</keyword>
<proteinExistence type="inferred from homology"/>
<evidence type="ECO:0000256" key="5">
    <source>
        <dbReference type="ARBA" id="ARBA00023315"/>
    </source>
</evidence>
<comment type="similarity">
    <text evidence="1">Belongs to the FemABX family.</text>
</comment>
<dbReference type="EMBL" id="JAEKNN010000062">
    <property type="protein sequence ID" value="MBJ7610380.1"/>
    <property type="molecule type" value="Genomic_DNA"/>
</dbReference>
<dbReference type="SUPFAM" id="SSF55729">
    <property type="entry name" value="Acyl-CoA N-acyltransferases (Nat)"/>
    <property type="match status" value="2"/>
</dbReference>
<gene>
    <name evidence="8" type="ORF">JF887_13255</name>
</gene>
<dbReference type="GO" id="GO:0008360">
    <property type="term" value="P:regulation of cell shape"/>
    <property type="evidence" value="ECO:0007669"/>
    <property type="project" value="UniProtKB-KW"/>
</dbReference>
<evidence type="ECO:0000256" key="4">
    <source>
        <dbReference type="ARBA" id="ARBA00022984"/>
    </source>
</evidence>
<accession>A0A934KRB6</accession>
<evidence type="ECO:0000256" key="3">
    <source>
        <dbReference type="ARBA" id="ARBA00022960"/>
    </source>
</evidence>
<dbReference type="InterPro" id="IPR050644">
    <property type="entry name" value="PG_Glycine_Bridge_Synth"/>
</dbReference>
<keyword evidence="6" id="KW-0961">Cell wall biogenesis/degradation</keyword>
<keyword evidence="5" id="KW-0012">Acyltransferase</keyword>
<evidence type="ECO:0000256" key="2">
    <source>
        <dbReference type="ARBA" id="ARBA00022679"/>
    </source>
</evidence>
<reference evidence="8 9" key="1">
    <citation type="submission" date="2020-10" db="EMBL/GenBank/DDBJ databases">
        <title>Ca. Dormibacterota MAGs.</title>
        <authorList>
            <person name="Montgomery K."/>
        </authorList>
    </citation>
    <scope>NUCLEOTIDE SEQUENCE [LARGE SCALE GENOMIC DNA]</scope>
    <source>
        <strain evidence="8">Mitchell_Peninsula_5</strain>
    </source>
</reference>